<dbReference type="InterPro" id="IPR021139">
    <property type="entry name" value="NYN"/>
</dbReference>
<accession>B4S4Z2</accession>
<dbReference type="InterPro" id="IPR012340">
    <property type="entry name" value="NA-bd_OB-fold"/>
</dbReference>
<dbReference type="PANTHER" id="PTHR35458">
    <property type="entry name" value="SLR0755 PROTEIN"/>
    <property type="match status" value="1"/>
</dbReference>
<dbReference type="PANTHER" id="PTHR35458:SF2">
    <property type="entry name" value="SLR0755 PROTEIN"/>
    <property type="match status" value="1"/>
</dbReference>
<protein>
    <recommendedName>
        <fullName evidence="1">S1 motif domain-containing protein</fullName>
    </recommendedName>
</protein>
<dbReference type="eggNOG" id="COG1185">
    <property type="taxonomic scope" value="Bacteria"/>
</dbReference>
<feature type="domain" description="S1 motif" evidence="1">
    <location>
        <begin position="199"/>
        <end position="269"/>
    </location>
</feature>
<dbReference type="eggNOG" id="COG1432">
    <property type="taxonomic scope" value="Bacteria"/>
</dbReference>
<gene>
    <name evidence="2" type="ordered locus">Paes_0433</name>
</gene>
<dbReference type="EMBL" id="CP001108">
    <property type="protein sequence ID" value="ACF45490.1"/>
    <property type="molecule type" value="Genomic_DNA"/>
</dbReference>
<dbReference type="SUPFAM" id="SSF50249">
    <property type="entry name" value="Nucleic acid-binding proteins"/>
    <property type="match status" value="1"/>
</dbReference>
<dbReference type="AlphaFoldDB" id="B4S4Z2"/>
<dbReference type="CDD" id="cd10911">
    <property type="entry name" value="PIN_LabA"/>
    <property type="match status" value="1"/>
</dbReference>
<dbReference type="STRING" id="290512.Paes_0433"/>
<sequence>MPDKGNRKAGVFIDGANLFFTQRHMGWQIDFSRLIAFFMQCFDSVEARYYVPESGALSQEQVAFNRMLEANGYTITSKPVKKIVNKETGEVVMKGNLDVELVVDALTTASRYDSFILVSGDSDFLPLIRALRSRGKDIQVYSTRGLSAWELVAEPGIGCHDFSDIRSKIELIAPHEVQQSAHAESPESVSGQAGLPTKGEIFTGSIISVKSYGIFLSNPYHVKCLLPLSFLGVETRISSLPSIVRSTDLFRVAVFDVDAEGGPPRITVKLIDRQMSGVLEERAFRFLQKNSAKN</sequence>
<reference evidence="2" key="1">
    <citation type="submission" date="2008-06" db="EMBL/GenBank/DDBJ databases">
        <title>Complete sequence of chromosome of Prosthecochloris aestuarii DSM 271.</title>
        <authorList>
            <consortium name="US DOE Joint Genome Institute"/>
            <person name="Lucas S."/>
            <person name="Copeland A."/>
            <person name="Lapidus A."/>
            <person name="Glavina del Rio T."/>
            <person name="Dalin E."/>
            <person name="Tice H."/>
            <person name="Bruce D."/>
            <person name="Goodwin L."/>
            <person name="Pitluck S."/>
            <person name="Schmutz J."/>
            <person name="Larimer F."/>
            <person name="Land M."/>
            <person name="Hauser L."/>
            <person name="Kyrpides N."/>
            <person name="Anderson I."/>
            <person name="Liu Z."/>
            <person name="Li T."/>
            <person name="Zhao F."/>
            <person name="Overmann J."/>
            <person name="Bryant D.A."/>
            <person name="Richardson P."/>
        </authorList>
    </citation>
    <scope>NUCLEOTIDE SEQUENCE [LARGE SCALE GENOMIC DNA]</scope>
    <source>
        <strain evidence="2">DSM 271</strain>
    </source>
</reference>
<dbReference type="Gene3D" id="3.40.50.1010">
    <property type="entry name" value="5'-nuclease"/>
    <property type="match status" value="1"/>
</dbReference>
<dbReference type="Proteomes" id="UP000002725">
    <property type="component" value="Chromosome"/>
</dbReference>
<dbReference type="HOGENOM" id="CLU_968727_0_0_10"/>
<dbReference type="PROSITE" id="PS50126">
    <property type="entry name" value="S1"/>
    <property type="match status" value="1"/>
</dbReference>
<dbReference type="InterPro" id="IPR047140">
    <property type="entry name" value="LabA"/>
</dbReference>
<dbReference type="KEGG" id="paa:Paes_0433"/>
<evidence type="ECO:0000313" key="3">
    <source>
        <dbReference type="Proteomes" id="UP000002725"/>
    </source>
</evidence>
<evidence type="ECO:0000259" key="1">
    <source>
        <dbReference type="PROSITE" id="PS50126"/>
    </source>
</evidence>
<dbReference type="RefSeq" id="WP_012505027.1">
    <property type="nucleotide sequence ID" value="NC_011059.1"/>
</dbReference>
<name>B4S4Z2_PROA2</name>
<dbReference type="GO" id="GO:0004540">
    <property type="term" value="F:RNA nuclease activity"/>
    <property type="evidence" value="ECO:0007669"/>
    <property type="project" value="InterPro"/>
</dbReference>
<dbReference type="InterPro" id="IPR003029">
    <property type="entry name" value="S1_domain"/>
</dbReference>
<organism evidence="2 3">
    <name type="scientific">Prosthecochloris aestuarii (strain DSM 271 / SK 413)</name>
    <dbReference type="NCBI Taxonomy" id="290512"/>
    <lineage>
        <taxon>Bacteria</taxon>
        <taxon>Pseudomonadati</taxon>
        <taxon>Chlorobiota</taxon>
        <taxon>Chlorobiia</taxon>
        <taxon>Chlorobiales</taxon>
        <taxon>Chlorobiaceae</taxon>
        <taxon>Prosthecochloris</taxon>
    </lineage>
</organism>
<dbReference type="Pfam" id="PF01936">
    <property type="entry name" value="NYN"/>
    <property type="match status" value="1"/>
</dbReference>
<keyword evidence="3" id="KW-1185">Reference proteome</keyword>
<dbReference type="GO" id="GO:0003676">
    <property type="term" value="F:nucleic acid binding"/>
    <property type="evidence" value="ECO:0007669"/>
    <property type="project" value="InterPro"/>
</dbReference>
<dbReference type="Gene3D" id="2.40.50.140">
    <property type="entry name" value="Nucleic acid-binding proteins"/>
    <property type="match status" value="1"/>
</dbReference>
<evidence type="ECO:0000313" key="2">
    <source>
        <dbReference type="EMBL" id="ACF45490.1"/>
    </source>
</evidence>
<proteinExistence type="predicted"/>